<evidence type="ECO:0000256" key="1">
    <source>
        <dbReference type="SAM" id="MobiDB-lite"/>
    </source>
</evidence>
<evidence type="ECO:0008006" key="5">
    <source>
        <dbReference type="Google" id="ProtNLM"/>
    </source>
</evidence>
<evidence type="ECO:0000256" key="2">
    <source>
        <dbReference type="SAM" id="SignalP"/>
    </source>
</evidence>
<keyword evidence="2" id="KW-0732">Signal</keyword>
<name>A0A517PAW8_9PLAN</name>
<dbReference type="KEGG" id="acaf:CA12_26050"/>
<feature type="chain" id="PRO_5021920409" description="DUF4139 domain-containing protein" evidence="2">
    <location>
        <begin position="22"/>
        <end position="581"/>
    </location>
</feature>
<reference evidence="3 4" key="1">
    <citation type="submission" date="2019-02" db="EMBL/GenBank/DDBJ databases">
        <title>Deep-cultivation of Planctomycetes and their phenomic and genomic characterization uncovers novel biology.</title>
        <authorList>
            <person name="Wiegand S."/>
            <person name="Jogler M."/>
            <person name="Boedeker C."/>
            <person name="Pinto D."/>
            <person name="Vollmers J."/>
            <person name="Rivas-Marin E."/>
            <person name="Kohn T."/>
            <person name="Peeters S.H."/>
            <person name="Heuer A."/>
            <person name="Rast P."/>
            <person name="Oberbeckmann S."/>
            <person name="Bunk B."/>
            <person name="Jeske O."/>
            <person name="Meyerdierks A."/>
            <person name="Storesund J.E."/>
            <person name="Kallscheuer N."/>
            <person name="Luecker S."/>
            <person name="Lage O.M."/>
            <person name="Pohl T."/>
            <person name="Merkel B.J."/>
            <person name="Hornburger P."/>
            <person name="Mueller R.-W."/>
            <person name="Bruemmer F."/>
            <person name="Labrenz M."/>
            <person name="Spormann A.M."/>
            <person name="Op den Camp H."/>
            <person name="Overmann J."/>
            <person name="Amann R."/>
            <person name="Jetten M.S.M."/>
            <person name="Mascher T."/>
            <person name="Medema M.H."/>
            <person name="Devos D.P."/>
            <person name="Kaster A.-K."/>
            <person name="Ovreas L."/>
            <person name="Rohde M."/>
            <person name="Galperin M.Y."/>
            <person name="Jogler C."/>
        </authorList>
    </citation>
    <scope>NUCLEOTIDE SEQUENCE [LARGE SCALE GENOMIC DNA]</scope>
    <source>
        <strain evidence="3 4">CA12</strain>
    </source>
</reference>
<accession>A0A517PAW8</accession>
<evidence type="ECO:0000313" key="3">
    <source>
        <dbReference type="EMBL" id="QDT16501.1"/>
    </source>
</evidence>
<feature type="region of interest" description="Disordered" evidence="1">
    <location>
        <begin position="127"/>
        <end position="157"/>
    </location>
</feature>
<evidence type="ECO:0000313" key="4">
    <source>
        <dbReference type="Proteomes" id="UP000318741"/>
    </source>
</evidence>
<proteinExistence type="predicted"/>
<dbReference type="Proteomes" id="UP000318741">
    <property type="component" value="Chromosome"/>
</dbReference>
<keyword evidence="4" id="KW-1185">Reference proteome</keyword>
<feature type="compositionally biased region" description="Basic and acidic residues" evidence="1">
    <location>
        <begin position="132"/>
        <end position="144"/>
    </location>
</feature>
<dbReference type="AlphaFoldDB" id="A0A517PAW8"/>
<sequence precursor="true">MKLAPLALLLASSMLPPSARADLERLPVVELTAFKDGHALVRREGTAPLNGGVALVDGLPEPVFGTFWPYAKGEGVELKSAVAGYQAVTVNRTPLSAEEILTAAVGTQIIVHESRGEEDVSYAATIVGRPTRSAEEQDRNDRDPAAGGGQPTLPVRGPTILLKTDQGVRVVPIGSITEFTLVGDAPKTIEEQVVKTGLKLRVTAPEPDGEAAVGLSYVQKGFKWVPQYKISLGEDGQAKVVLQAALVNDLIDLEDATVRLVVGVPTFAFAGQTDPISLQVAYDQVNQARRLNALSDFTTDGLMLSNAVQTQMRSSGPRGGERPEAPAPEMAGGARAEDLFVYTLEHVTLAKGERMTVTVKEFEAPYEDRYEALLPLVPPRELLSDDNERRRVGSLVAASTVRHSVVLTNVSDAPFTTAPALLYRDGQILAQSLMTYAAPGGTAEVNLGSAVEVSVDLEESITGRKAEPNLRGMDRFERIALRGSIEITNRRPEATTIRLTKLVPGEVDSATHPAKDQTAERRELGPADIAGLPDSAVNLSRYGVPNWWVSLNPTTEVVWELTVPPGETVEVSYQWHYFWRW</sequence>
<organism evidence="3 4">
    <name type="scientific">Alienimonas californiensis</name>
    <dbReference type="NCBI Taxonomy" id="2527989"/>
    <lineage>
        <taxon>Bacteria</taxon>
        <taxon>Pseudomonadati</taxon>
        <taxon>Planctomycetota</taxon>
        <taxon>Planctomycetia</taxon>
        <taxon>Planctomycetales</taxon>
        <taxon>Planctomycetaceae</taxon>
        <taxon>Alienimonas</taxon>
    </lineage>
</organism>
<feature type="region of interest" description="Disordered" evidence="1">
    <location>
        <begin position="310"/>
        <end position="330"/>
    </location>
</feature>
<protein>
    <recommendedName>
        <fullName evidence="5">DUF4139 domain-containing protein</fullName>
    </recommendedName>
</protein>
<dbReference type="EMBL" id="CP036265">
    <property type="protein sequence ID" value="QDT16501.1"/>
    <property type="molecule type" value="Genomic_DNA"/>
</dbReference>
<gene>
    <name evidence="3" type="ORF">CA12_26050</name>
</gene>
<feature type="signal peptide" evidence="2">
    <location>
        <begin position="1"/>
        <end position="21"/>
    </location>
</feature>